<evidence type="ECO:0000256" key="3">
    <source>
        <dbReference type="ARBA" id="ARBA00022691"/>
    </source>
</evidence>
<evidence type="ECO:0000256" key="4">
    <source>
        <dbReference type="ARBA" id="ARBA00022723"/>
    </source>
</evidence>
<keyword evidence="3" id="KW-0949">S-adenosyl-L-methionine</keyword>
<dbReference type="CDD" id="cd01335">
    <property type="entry name" value="Radical_SAM"/>
    <property type="match status" value="1"/>
</dbReference>
<keyword evidence="2" id="KW-0004">4Fe-4S</keyword>
<keyword evidence="5" id="KW-0408">Iron</keyword>
<organism evidence="8 9">
    <name type="scientific">Mogibacterium kristiansenii</name>
    <dbReference type="NCBI Taxonomy" id="2606708"/>
    <lineage>
        <taxon>Bacteria</taxon>
        <taxon>Bacillati</taxon>
        <taxon>Bacillota</taxon>
        <taxon>Clostridia</taxon>
        <taxon>Peptostreptococcales</taxon>
        <taxon>Anaerovoracaceae</taxon>
        <taxon>Mogibacterium</taxon>
    </lineage>
</organism>
<dbReference type="GO" id="GO:0046872">
    <property type="term" value="F:metal ion binding"/>
    <property type="evidence" value="ECO:0007669"/>
    <property type="project" value="UniProtKB-KW"/>
</dbReference>
<dbReference type="PROSITE" id="PS51918">
    <property type="entry name" value="RADICAL_SAM"/>
    <property type="match status" value="1"/>
</dbReference>
<dbReference type="Pfam" id="PF04055">
    <property type="entry name" value="Radical_SAM"/>
    <property type="match status" value="1"/>
</dbReference>
<dbReference type="InterPro" id="IPR058240">
    <property type="entry name" value="rSAM_sf"/>
</dbReference>
<dbReference type="GO" id="GO:0002926">
    <property type="term" value="P:tRNA wobble base 5-methoxycarbonylmethyl-2-thiouridinylation"/>
    <property type="evidence" value="ECO:0007669"/>
    <property type="project" value="TreeGrafter"/>
</dbReference>
<dbReference type="InterPro" id="IPR006638">
    <property type="entry name" value="Elp3/MiaA/NifB-like_rSAM"/>
</dbReference>
<evidence type="ECO:0000256" key="1">
    <source>
        <dbReference type="ARBA" id="ARBA00001966"/>
    </source>
</evidence>
<dbReference type="Pfam" id="PF16199">
    <property type="entry name" value="Radical_SAM_C"/>
    <property type="match status" value="1"/>
</dbReference>
<evidence type="ECO:0000256" key="2">
    <source>
        <dbReference type="ARBA" id="ARBA00022485"/>
    </source>
</evidence>
<comment type="caution">
    <text evidence="8">The sequence shown here is derived from an EMBL/GenBank/DDBJ whole genome shotgun (WGS) entry which is preliminary data.</text>
</comment>
<sequence length="342" mass="38903">MPHKGCPNDCIFCNQRKITARSAAVTPEDVRTTIRTWLTTLQDVPVVEAAFYGGSFTGIPLEEQRAYLEVAREYKWAGAIQKIHLSTRPDYITPEILDNLKEYSVDTIELGVQSFDEDVLRQSRRGHTAQQVYDAVSRIQDYGFELGIQLMIGLPGDTMEKCLYSARETARLRPQLARLYPTIVLDETDLYDAYRQGTYIPLSREEAVLRTKEMYKILEASDITIMRVGLKSTELIGDGGAINGGTYHPAFRQLVEGAIARERIEPLLIRLKLNASGNSLTENKQKIDVFSNGKWYSNMVGNEADNKKYFTQKFPEFNFRFRRDDSLADGQFRVSAKEEKNG</sequence>
<keyword evidence="6" id="KW-0411">Iron-sulfur</keyword>
<dbReference type="PANTHER" id="PTHR11135:SF0">
    <property type="entry name" value="ELONGATOR COMPLEX PROTEIN 3"/>
    <property type="match status" value="1"/>
</dbReference>
<dbReference type="SMART" id="SM00729">
    <property type="entry name" value="Elp3"/>
    <property type="match status" value="1"/>
</dbReference>
<reference evidence="8 9" key="1">
    <citation type="submission" date="2019-08" db="EMBL/GenBank/DDBJ databases">
        <title>In-depth cultivation of the pig gut microbiome towards novel bacterial diversity and tailored functional studies.</title>
        <authorList>
            <person name="Wylensek D."/>
            <person name="Hitch T.C.A."/>
            <person name="Clavel T."/>
        </authorList>
    </citation>
    <scope>NUCLEOTIDE SEQUENCE [LARGE SCALE GENOMIC DNA]</scope>
    <source>
        <strain evidence="8 9">WCA-MUC-591-APC-4B</strain>
    </source>
</reference>
<comment type="cofactor">
    <cofactor evidence="1">
        <name>[4Fe-4S] cluster</name>
        <dbReference type="ChEBI" id="CHEBI:49883"/>
    </cofactor>
</comment>
<dbReference type="PANTHER" id="PTHR11135">
    <property type="entry name" value="HISTONE ACETYLTRANSFERASE-RELATED"/>
    <property type="match status" value="1"/>
</dbReference>
<proteinExistence type="predicted"/>
<dbReference type="InterPro" id="IPR023404">
    <property type="entry name" value="rSAM_horseshoe"/>
</dbReference>
<dbReference type="GO" id="GO:0051539">
    <property type="term" value="F:4 iron, 4 sulfur cluster binding"/>
    <property type="evidence" value="ECO:0007669"/>
    <property type="project" value="UniProtKB-KW"/>
</dbReference>
<keyword evidence="4" id="KW-0479">Metal-binding</keyword>
<evidence type="ECO:0000313" key="8">
    <source>
        <dbReference type="EMBL" id="MST70359.1"/>
    </source>
</evidence>
<keyword evidence="9" id="KW-1185">Reference proteome</keyword>
<name>A0A6N7XKB0_9FIRM</name>
<dbReference type="SFLD" id="SFLDS00029">
    <property type="entry name" value="Radical_SAM"/>
    <property type="match status" value="1"/>
</dbReference>
<dbReference type="InterPro" id="IPR032432">
    <property type="entry name" value="Radical_SAM_C"/>
</dbReference>
<evidence type="ECO:0000259" key="7">
    <source>
        <dbReference type="PROSITE" id="PS51918"/>
    </source>
</evidence>
<dbReference type="GO" id="GO:0005737">
    <property type="term" value="C:cytoplasm"/>
    <property type="evidence" value="ECO:0007669"/>
    <property type="project" value="TreeGrafter"/>
</dbReference>
<dbReference type="SFLD" id="SFLDG01086">
    <property type="entry name" value="elongater_protein-like"/>
    <property type="match status" value="1"/>
</dbReference>
<dbReference type="EMBL" id="VUNA01000004">
    <property type="protein sequence ID" value="MST70359.1"/>
    <property type="molecule type" value="Genomic_DNA"/>
</dbReference>
<dbReference type="Proteomes" id="UP000469424">
    <property type="component" value="Unassembled WGS sequence"/>
</dbReference>
<protein>
    <submittedName>
        <fullName evidence="8">Radical SAM protein</fullName>
    </submittedName>
</protein>
<accession>A0A6N7XKB0</accession>
<dbReference type="Gene3D" id="3.80.30.20">
    <property type="entry name" value="tm_1862 like domain"/>
    <property type="match status" value="1"/>
</dbReference>
<evidence type="ECO:0000256" key="6">
    <source>
        <dbReference type="ARBA" id="ARBA00023014"/>
    </source>
</evidence>
<dbReference type="AlphaFoldDB" id="A0A6N7XKB0"/>
<dbReference type="SUPFAM" id="SSF102114">
    <property type="entry name" value="Radical SAM enzymes"/>
    <property type="match status" value="1"/>
</dbReference>
<evidence type="ECO:0000256" key="5">
    <source>
        <dbReference type="ARBA" id="ARBA00023004"/>
    </source>
</evidence>
<gene>
    <name evidence="8" type="ORF">FYJ65_03225</name>
</gene>
<evidence type="ECO:0000313" key="9">
    <source>
        <dbReference type="Proteomes" id="UP000469424"/>
    </source>
</evidence>
<dbReference type="InterPro" id="IPR007197">
    <property type="entry name" value="rSAM"/>
</dbReference>
<dbReference type="SFLD" id="SFLDG01082">
    <property type="entry name" value="B12-binding_domain_containing"/>
    <property type="match status" value="1"/>
</dbReference>
<feature type="domain" description="Radical SAM core" evidence="7">
    <location>
        <begin position="1"/>
        <end position="222"/>
    </location>
</feature>
<dbReference type="InterPro" id="IPR039661">
    <property type="entry name" value="ELP3"/>
</dbReference>
<dbReference type="GO" id="GO:0003824">
    <property type="term" value="F:catalytic activity"/>
    <property type="evidence" value="ECO:0007669"/>
    <property type="project" value="InterPro"/>
</dbReference>